<protein>
    <submittedName>
        <fullName evidence="1">Glycosyltransferase family 2 protein</fullName>
    </submittedName>
</protein>
<sequence length="295" mass="34469">MKVVGFSFIRNAATFQYPIVEAIRSILPLCDEVVVAVGRSTDNTRELVAAISPKVRIIDTEWDDTLKEGGRVLAVETDKAYAAIPADADWCIYIQGDEVLHEDGYDNLRAAMTRWLDNKRVDGLLLRYRHFFGSYNYVGAEGHWYRHEIRVLRKRPDFYSYKDAQGFRKGNNQKLRVKPVDAYVHHYGWVQDPKVMKAKFNVKDIINHGAEGTIDNVSDVDNVVVPEGYAFSLVNSLARFEGRHPAVMQERIAKMDWKFEWDMSRNWLRKKDKFKNFMEKWTGWRPFTYKNYKVI</sequence>
<evidence type="ECO:0000313" key="3">
    <source>
        <dbReference type="Proteomes" id="UP000295334"/>
    </source>
</evidence>
<dbReference type="EMBL" id="SJZI01000009">
    <property type="protein sequence ID" value="TCJ17011.1"/>
    <property type="molecule type" value="Genomic_DNA"/>
</dbReference>
<name>A0A4R1B548_9BACT</name>
<organism evidence="1 3">
    <name type="scientific">Flaviaesturariibacter flavus</name>
    <dbReference type="NCBI Taxonomy" id="2502780"/>
    <lineage>
        <taxon>Bacteria</taxon>
        <taxon>Pseudomonadati</taxon>
        <taxon>Bacteroidota</taxon>
        <taxon>Chitinophagia</taxon>
        <taxon>Chitinophagales</taxon>
        <taxon>Chitinophagaceae</taxon>
        <taxon>Flaviaestuariibacter</taxon>
    </lineage>
</organism>
<comment type="caution">
    <text evidence="1">The sequence shown here is derived from an EMBL/GenBank/DDBJ whole genome shotgun (WGS) entry which is preliminary data.</text>
</comment>
<keyword evidence="3" id="KW-1185">Reference proteome</keyword>
<evidence type="ECO:0000313" key="2">
    <source>
        <dbReference type="EMBL" id="TCJ17011.1"/>
    </source>
</evidence>
<evidence type="ECO:0000313" key="1">
    <source>
        <dbReference type="EMBL" id="TCJ13091.1"/>
    </source>
</evidence>
<dbReference type="SUPFAM" id="SSF53448">
    <property type="entry name" value="Nucleotide-diphospho-sugar transferases"/>
    <property type="match status" value="1"/>
</dbReference>
<dbReference type="GO" id="GO:0016740">
    <property type="term" value="F:transferase activity"/>
    <property type="evidence" value="ECO:0007669"/>
    <property type="project" value="UniProtKB-KW"/>
</dbReference>
<dbReference type="OrthoDB" id="9815923at2"/>
<reference evidence="1 3" key="1">
    <citation type="submission" date="2019-03" db="EMBL/GenBank/DDBJ databases">
        <authorList>
            <person name="Kim M.K.M."/>
        </authorList>
    </citation>
    <scope>NUCLEOTIDE SEQUENCE [LARGE SCALE GENOMIC DNA]</scope>
    <source>
        <strain evidence="1 3">17J68-12</strain>
    </source>
</reference>
<gene>
    <name evidence="2" type="ORF">EPD60_06795</name>
    <name evidence="1" type="ORF">EPD60_13555</name>
</gene>
<dbReference type="InterPro" id="IPR029044">
    <property type="entry name" value="Nucleotide-diphossugar_trans"/>
</dbReference>
<dbReference type="Proteomes" id="UP000295334">
    <property type="component" value="Unassembled WGS sequence"/>
</dbReference>
<dbReference type="EMBL" id="SJZI01000047">
    <property type="protein sequence ID" value="TCJ13091.1"/>
    <property type="molecule type" value="Genomic_DNA"/>
</dbReference>
<dbReference type="RefSeq" id="WP_131448171.1">
    <property type="nucleotide sequence ID" value="NZ_SJZI01000009.1"/>
</dbReference>
<accession>A0A4R1B548</accession>
<dbReference type="Gene3D" id="3.90.550.10">
    <property type="entry name" value="Spore Coat Polysaccharide Biosynthesis Protein SpsA, Chain A"/>
    <property type="match status" value="1"/>
</dbReference>
<keyword evidence="1" id="KW-0808">Transferase</keyword>
<proteinExistence type="predicted"/>
<dbReference type="AlphaFoldDB" id="A0A4R1B548"/>